<organism evidence="2 3">
    <name type="scientific">Gossypium stocksii</name>
    <dbReference type="NCBI Taxonomy" id="47602"/>
    <lineage>
        <taxon>Eukaryota</taxon>
        <taxon>Viridiplantae</taxon>
        <taxon>Streptophyta</taxon>
        <taxon>Embryophyta</taxon>
        <taxon>Tracheophyta</taxon>
        <taxon>Spermatophyta</taxon>
        <taxon>Magnoliopsida</taxon>
        <taxon>eudicotyledons</taxon>
        <taxon>Gunneridae</taxon>
        <taxon>Pentapetalae</taxon>
        <taxon>rosids</taxon>
        <taxon>malvids</taxon>
        <taxon>Malvales</taxon>
        <taxon>Malvaceae</taxon>
        <taxon>Malvoideae</taxon>
        <taxon>Gossypium</taxon>
    </lineage>
</organism>
<gene>
    <name evidence="2" type="ORF">J1N35_006134</name>
</gene>
<accession>A0A9D4AJ95</accession>
<dbReference type="EMBL" id="JAIQCV010000002">
    <property type="protein sequence ID" value="KAH1122974.1"/>
    <property type="molecule type" value="Genomic_DNA"/>
</dbReference>
<feature type="region of interest" description="Disordered" evidence="1">
    <location>
        <begin position="108"/>
        <end position="129"/>
    </location>
</feature>
<dbReference type="AlphaFoldDB" id="A0A9D4AJ95"/>
<evidence type="ECO:0000313" key="3">
    <source>
        <dbReference type="Proteomes" id="UP000828251"/>
    </source>
</evidence>
<reference evidence="2 3" key="1">
    <citation type="journal article" date="2021" name="Plant Biotechnol. J.">
        <title>Multi-omics assisted identification of the key and species-specific regulatory components of drought-tolerant mechanisms in Gossypium stocksii.</title>
        <authorList>
            <person name="Yu D."/>
            <person name="Ke L."/>
            <person name="Zhang D."/>
            <person name="Wu Y."/>
            <person name="Sun Y."/>
            <person name="Mei J."/>
            <person name="Sun J."/>
            <person name="Sun Y."/>
        </authorList>
    </citation>
    <scope>NUCLEOTIDE SEQUENCE [LARGE SCALE GENOMIC DNA]</scope>
    <source>
        <strain evidence="3">cv. E1</strain>
        <tissue evidence="2">Leaf</tissue>
    </source>
</reference>
<protein>
    <submittedName>
        <fullName evidence="2">Uncharacterized protein</fullName>
    </submittedName>
</protein>
<proteinExistence type="predicted"/>
<dbReference type="OrthoDB" id="1001621at2759"/>
<comment type="caution">
    <text evidence="2">The sequence shown here is derived from an EMBL/GenBank/DDBJ whole genome shotgun (WGS) entry which is preliminary data.</text>
</comment>
<evidence type="ECO:0000256" key="1">
    <source>
        <dbReference type="SAM" id="MobiDB-lite"/>
    </source>
</evidence>
<feature type="compositionally biased region" description="Polar residues" evidence="1">
    <location>
        <begin position="116"/>
        <end position="129"/>
    </location>
</feature>
<evidence type="ECO:0000313" key="2">
    <source>
        <dbReference type="EMBL" id="KAH1122974.1"/>
    </source>
</evidence>
<name>A0A9D4AJ95_9ROSI</name>
<dbReference type="Proteomes" id="UP000828251">
    <property type="component" value="Unassembled WGS sequence"/>
</dbReference>
<keyword evidence="3" id="KW-1185">Reference proteome</keyword>
<sequence length="129" mass="14305">MEELANLNFIDDEDDAFHEEAAMMDRKYQFNLVGRCLTNSVVYFPSLRNSIADLWHHIGGIYSRGLNGAGSENGPMDLLLDKENNPLLTMEGKKRQRVVGDITLSLGNDIEGGLHDTTSSSTGQSSRMQ</sequence>